<protein>
    <submittedName>
        <fullName evidence="7">Periplasmic protein thiol--disulfide oxidoreductase DsbE</fullName>
    </submittedName>
</protein>
<gene>
    <name evidence="7" type="ordered locus">Mlg_1688</name>
</gene>
<dbReference type="InterPro" id="IPR036249">
    <property type="entry name" value="Thioredoxin-like_sf"/>
</dbReference>
<dbReference type="PROSITE" id="PS51352">
    <property type="entry name" value="THIOREDOXIN_2"/>
    <property type="match status" value="1"/>
</dbReference>
<dbReference type="GO" id="GO:0017004">
    <property type="term" value="P:cytochrome complex assembly"/>
    <property type="evidence" value="ECO:0007669"/>
    <property type="project" value="UniProtKB-KW"/>
</dbReference>
<dbReference type="Gene3D" id="3.40.30.10">
    <property type="entry name" value="Glutaredoxin"/>
    <property type="match status" value="1"/>
</dbReference>
<dbReference type="NCBIfam" id="TIGR00385">
    <property type="entry name" value="dsbE"/>
    <property type="match status" value="1"/>
</dbReference>
<evidence type="ECO:0000256" key="4">
    <source>
        <dbReference type="ARBA" id="ARBA00023157"/>
    </source>
</evidence>
<dbReference type="PANTHER" id="PTHR42852:SF6">
    <property type="entry name" value="THIOL:DISULFIDE INTERCHANGE PROTEIN DSBE"/>
    <property type="match status" value="1"/>
</dbReference>
<dbReference type="SUPFAM" id="SSF52833">
    <property type="entry name" value="Thioredoxin-like"/>
    <property type="match status" value="1"/>
</dbReference>
<keyword evidence="4" id="KW-1015">Disulfide bond</keyword>
<organism evidence="7 8">
    <name type="scientific">Alkalilimnicola ehrlichii (strain ATCC BAA-1101 / DSM 17681 / MLHE-1)</name>
    <dbReference type="NCBI Taxonomy" id="187272"/>
    <lineage>
        <taxon>Bacteria</taxon>
        <taxon>Pseudomonadati</taxon>
        <taxon>Pseudomonadota</taxon>
        <taxon>Gammaproteobacteria</taxon>
        <taxon>Chromatiales</taxon>
        <taxon>Ectothiorhodospiraceae</taxon>
        <taxon>Alkalilimnicola</taxon>
    </lineage>
</organism>
<dbReference type="AlphaFoldDB" id="Q0A803"/>
<comment type="subcellular location">
    <subcellularLocation>
        <location evidence="1">Cell inner membrane</location>
        <topology evidence="1">Single-pass membrane protein</topology>
        <orientation evidence="1">Periplasmic side</orientation>
    </subcellularLocation>
</comment>
<comment type="similarity">
    <text evidence="2">Belongs to the thioredoxin family. DsbE subfamily.</text>
</comment>
<evidence type="ECO:0000259" key="6">
    <source>
        <dbReference type="PROSITE" id="PS51352"/>
    </source>
</evidence>
<dbReference type="GO" id="GO:0015036">
    <property type="term" value="F:disulfide oxidoreductase activity"/>
    <property type="evidence" value="ECO:0007669"/>
    <property type="project" value="InterPro"/>
</dbReference>
<evidence type="ECO:0000256" key="1">
    <source>
        <dbReference type="ARBA" id="ARBA00004383"/>
    </source>
</evidence>
<evidence type="ECO:0000313" key="8">
    <source>
        <dbReference type="Proteomes" id="UP000001962"/>
    </source>
</evidence>
<evidence type="ECO:0000256" key="5">
    <source>
        <dbReference type="ARBA" id="ARBA00023284"/>
    </source>
</evidence>
<dbReference type="InterPro" id="IPR017937">
    <property type="entry name" value="Thioredoxin_CS"/>
</dbReference>
<proteinExistence type="inferred from homology"/>
<dbReference type="InterPro" id="IPR013766">
    <property type="entry name" value="Thioredoxin_domain"/>
</dbReference>
<evidence type="ECO:0000256" key="3">
    <source>
        <dbReference type="ARBA" id="ARBA00022748"/>
    </source>
</evidence>
<dbReference type="CDD" id="cd03010">
    <property type="entry name" value="TlpA_like_DsbE"/>
    <property type="match status" value="1"/>
</dbReference>
<dbReference type="Proteomes" id="UP000001962">
    <property type="component" value="Chromosome"/>
</dbReference>
<reference evidence="8" key="1">
    <citation type="submission" date="2006-08" db="EMBL/GenBank/DDBJ databases">
        <title>Complete sequence of Alkalilimnicola ehrilichei MLHE-1.</title>
        <authorList>
            <person name="Copeland A."/>
            <person name="Lucas S."/>
            <person name="Lapidus A."/>
            <person name="Barry K."/>
            <person name="Detter J.C."/>
            <person name="Glavina del Rio T."/>
            <person name="Hammon N."/>
            <person name="Israni S."/>
            <person name="Dalin E."/>
            <person name="Tice H."/>
            <person name="Pitluck S."/>
            <person name="Sims D."/>
            <person name="Brettin T."/>
            <person name="Bruce D."/>
            <person name="Han C."/>
            <person name="Tapia R."/>
            <person name="Gilna P."/>
            <person name="Schmutz J."/>
            <person name="Larimer F."/>
            <person name="Land M."/>
            <person name="Hauser L."/>
            <person name="Kyrpides N."/>
            <person name="Mikhailova N."/>
            <person name="Oremland R.S."/>
            <person name="Hoeft S.E."/>
            <person name="Switzer-Blum J."/>
            <person name="Kulp T."/>
            <person name="King G."/>
            <person name="Tabita R."/>
            <person name="Witte B."/>
            <person name="Santini J.M."/>
            <person name="Basu P."/>
            <person name="Hollibaugh J.T."/>
            <person name="Xie G."/>
            <person name="Stolz J.F."/>
            <person name="Richardson P."/>
        </authorList>
    </citation>
    <scope>NUCLEOTIDE SEQUENCE [LARGE SCALE GENOMIC DNA]</scope>
    <source>
        <strain evidence="8">ATCC BAA-1101 / DSM 17681 / MLHE-1</strain>
    </source>
</reference>
<dbReference type="Pfam" id="PF08534">
    <property type="entry name" value="Redoxin"/>
    <property type="match status" value="1"/>
</dbReference>
<dbReference type="GO" id="GO:0005886">
    <property type="term" value="C:plasma membrane"/>
    <property type="evidence" value="ECO:0007669"/>
    <property type="project" value="UniProtKB-SubCell"/>
</dbReference>
<dbReference type="InterPro" id="IPR050553">
    <property type="entry name" value="Thioredoxin_ResA/DsbE_sf"/>
</dbReference>
<dbReference type="KEGG" id="aeh:Mlg_1688"/>
<dbReference type="PROSITE" id="PS00194">
    <property type="entry name" value="THIOREDOXIN_1"/>
    <property type="match status" value="1"/>
</dbReference>
<dbReference type="InterPro" id="IPR013740">
    <property type="entry name" value="Redoxin"/>
</dbReference>
<dbReference type="HOGENOM" id="CLU_042529_19_1_6"/>
<name>Q0A803_ALKEH</name>
<accession>Q0A803</accession>
<dbReference type="EMBL" id="CP000453">
    <property type="protein sequence ID" value="ABI57034.1"/>
    <property type="molecule type" value="Genomic_DNA"/>
</dbReference>
<dbReference type="eggNOG" id="COG0526">
    <property type="taxonomic scope" value="Bacteria"/>
</dbReference>
<sequence length="175" mass="19186">MLRAGLPLLVLLSLAALLWVGLGLNPRAIPSPLIDREAPAFHLPDLQDPTRTVSRDDLLGRVTVVNVWASWCTSCRQEHPVLQQLADRGVHLIGLNYKDDPAAARELLAEAGNPYARTARDGDGRAGIDWGVYATPETFVVDREGVVRHKHTGPLTAEIAREQILPLIRELEATP</sequence>
<evidence type="ECO:0000256" key="2">
    <source>
        <dbReference type="ARBA" id="ARBA00007758"/>
    </source>
</evidence>
<evidence type="ECO:0000313" key="7">
    <source>
        <dbReference type="EMBL" id="ABI57034.1"/>
    </source>
</evidence>
<dbReference type="OrthoDB" id="9788279at2"/>
<feature type="domain" description="Thioredoxin" evidence="6">
    <location>
        <begin position="32"/>
        <end position="173"/>
    </location>
</feature>
<keyword evidence="3" id="KW-0201">Cytochrome c-type biogenesis</keyword>
<dbReference type="InterPro" id="IPR004799">
    <property type="entry name" value="Periplasmic_diS_OxRdtase_DsbE"/>
</dbReference>
<dbReference type="GO" id="GO:0030288">
    <property type="term" value="C:outer membrane-bounded periplasmic space"/>
    <property type="evidence" value="ECO:0007669"/>
    <property type="project" value="InterPro"/>
</dbReference>
<dbReference type="RefSeq" id="WP_011629428.1">
    <property type="nucleotide sequence ID" value="NC_008340.1"/>
</dbReference>
<keyword evidence="5" id="KW-0676">Redox-active center</keyword>
<dbReference type="PANTHER" id="PTHR42852">
    <property type="entry name" value="THIOL:DISULFIDE INTERCHANGE PROTEIN DSBE"/>
    <property type="match status" value="1"/>
</dbReference>
<keyword evidence="8" id="KW-1185">Reference proteome</keyword>